<evidence type="ECO:0000256" key="1">
    <source>
        <dbReference type="SAM" id="Phobius"/>
    </source>
</evidence>
<keyword evidence="1" id="KW-1133">Transmembrane helix</keyword>
<dbReference type="RefSeq" id="WP_341404632.1">
    <property type="nucleotide sequence ID" value="NZ_JBBUKT010000003.1"/>
</dbReference>
<evidence type="ECO:0000313" key="2">
    <source>
        <dbReference type="EMBL" id="MEK7951030.1"/>
    </source>
</evidence>
<proteinExistence type="predicted"/>
<reference evidence="2 3" key="1">
    <citation type="submission" date="2024-04" db="EMBL/GenBank/DDBJ databases">
        <title>Luteolibacter sp. isolated from soil.</title>
        <authorList>
            <person name="An J."/>
        </authorList>
    </citation>
    <scope>NUCLEOTIDE SEQUENCE [LARGE SCALE GENOMIC DNA]</scope>
    <source>
        <strain evidence="2 3">Y139</strain>
    </source>
</reference>
<feature type="transmembrane region" description="Helical" evidence="1">
    <location>
        <begin position="87"/>
        <end position="106"/>
    </location>
</feature>
<keyword evidence="1" id="KW-0812">Transmembrane</keyword>
<accession>A0ABU9AWK0</accession>
<evidence type="ECO:0000313" key="3">
    <source>
        <dbReference type="Proteomes" id="UP001371305"/>
    </source>
</evidence>
<organism evidence="2 3">
    <name type="scientific">Luteolibacter soli</name>
    <dbReference type="NCBI Taxonomy" id="3135280"/>
    <lineage>
        <taxon>Bacteria</taxon>
        <taxon>Pseudomonadati</taxon>
        <taxon>Verrucomicrobiota</taxon>
        <taxon>Verrucomicrobiia</taxon>
        <taxon>Verrucomicrobiales</taxon>
        <taxon>Verrucomicrobiaceae</taxon>
        <taxon>Luteolibacter</taxon>
    </lineage>
</organism>
<name>A0ABU9AWK0_9BACT</name>
<keyword evidence="3" id="KW-1185">Reference proteome</keyword>
<gene>
    <name evidence="2" type="ORF">WKV53_11005</name>
</gene>
<feature type="transmembrane region" description="Helical" evidence="1">
    <location>
        <begin position="17"/>
        <end position="42"/>
    </location>
</feature>
<keyword evidence="1" id="KW-0472">Membrane</keyword>
<dbReference type="EMBL" id="JBBUKT010000003">
    <property type="protein sequence ID" value="MEK7951030.1"/>
    <property type="molecule type" value="Genomic_DNA"/>
</dbReference>
<feature type="transmembrane region" description="Helical" evidence="1">
    <location>
        <begin position="48"/>
        <end position="66"/>
    </location>
</feature>
<dbReference type="Proteomes" id="UP001371305">
    <property type="component" value="Unassembled WGS sequence"/>
</dbReference>
<sequence length="110" mass="12152">MNDPFPPPNPSIRWFRVVVWLMPTCIAFTTLLALDLVAPLLGGPFGCWLFGWGTVNLATTYGLGLFDGKLRRSRLSPDDVFPPEAQFLILQLIIVPPLFLAGWAILSSVP</sequence>
<protein>
    <submittedName>
        <fullName evidence="2">Uncharacterized protein</fullName>
    </submittedName>
</protein>
<comment type="caution">
    <text evidence="2">The sequence shown here is derived from an EMBL/GenBank/DDBJ whole genome shotgun (WGS) entry which is preliminary data.</text>
</comment>